<evidence type="ECO:0000256" key="3">
    <source>
        <dbReference type="SAM" id="Phobius"/>
    </source>
</evidence>
<feature type="compositionally biased region" description="Basic and acidic residues" evidence="2">
    <location>
        <begin position="566"/>
        <end position="579"/>
    </location>
</feature>
<proteinExistence type="predicted"/>
<feature type="domain" description="Putative ER transporter 6TM N-terminal" evidence="6">
    <location>
        <begin position="7"/>
        <end position="436"/>
    </location>
</feature>
<feature type="transmembrane region" description="Helical" evidence="3">
    <location>
        <begin position="710"/>
        <end position="727"/>
    </location>
</feature>
<comment type="caution">
    <text evidence="7">The sequence shown here is derived from an EMBL/GenBank/DDBJ whole genome shotgun (WGS) entry which is preliminary data.</text>
</comment>
<evidence type="ECO:0000256" key="2">
    <source>
        <dbReference type="SAM" id="MobiDB-lite"/>
    </source>
</evidence>
<feature type="transmembrane region" description="Helical" evidence="3">
    <location>
        <begin position="169"/>
        <end position="188"/>
    </location>
</feature>
<protein>
    <recommendedName>
        <fullName evidence="9">ER transporter 6TM N-terminal domain-containing protein</fullName>
    </recommendedName>
</protein>
<organism evidence="7 8">
    <name type="scientific">Rhodotorula paludigena</name>
    <dbReference type="NCBI Taxonomy" id="86838"/>
    <lineage>
        <taxon>Eukaryota</taxon>
        <taxon>Fungi</taxon>
        <taxon>Dikarya</taxon>
        <taxon>Basidiomycota</taxon>
        <taxon>Pucciniomycotina</taxon>
        <taxon>Microbotryomycetes</taxon>
        <taxon>Sporidiobolales</taxon>
        <taxon>Sporidiobolaceae</taxon>
        <taxon>Rhodotorula</taxon>
    </lineage>
</organism>
<gene>
    <name evidence="7" type="ORF">Rhopal_006398-T1</name>
</gene>
<feature type="compositionally biased region" description="Acidic residues" evidence="2">
    <location>
        <begin position="553"/>
        <end position="565"/>
    </location>
</feature>
<keyword evidence="3" id="KW-1133">Transmembrane helix</keyword>
<feature type="transmembrane region" description="Helical" evidence="3">
    <location>
        <begin position="37"/>
        <end position="60"/>
    </location>
</feature>
<feature type="region of interest" description="Disordered" evidence="2">
    <location>
        <begin position="533"/>
        <end position="579"/>
    </location>
</feature>
<feature type="region of interest" description="Disordered" evidence="2">
    <location>
        <begin position="313"/>
        <end position="346"/>
    </location>
</feature>
<sequence length="1024" mass="112748">MLVFLGSFVLMLEPASLQVLGQASFFSMIVAVMLPPTFAVQLFIFIAATLVVGQCLGWAWGCAAMAASLRARDVVLAASQVQRAQAGVAGATNPDVEYRREIFEGVFLQWQSTLVHGCFLAVGLFALGLIRVKAPKLMLLSIFASIVLDIMCSYGPYFPVAQYTLATTFLIPTACYLAIAIAGTLLIFPETLNYSWTFDLVDKFLGPVLQRSHLHSRFLATAPPSTESGDSSASAWSSLGSVVLSTQEAMSSALEGLLGGLPMLELEVSYGRLSAKDLKAMADSLRELHARSVGLAVLYATVVSRHQRLASLARAEEHDDGGSAASSTKHRKGQKGGRDKAYTETSRMRRVRERFVTAERANNHDLDALLPLFEHASRDLRAATDDALQATMAWLSAQNDSRWAFLSRNSAHESDRLAELQERVQVLERLIEEYRQDGRSAIVEPFRDFFDPETGKLRHLEVQDEESEDGSFRLFAPGSLFTVLAASDNLVVYSAAVLSFSTQLATLAEKRRRNKVWWPTGLRKIGKLLAGRGPQTAGVLPDGDDPDRIHDVGDEEHENEDDETLVGERGEKSGKAKAAKKEKTVFERAFESSAYDPEARPPRNAAQRASLAFYHFLRWWFTPDAIFALKYVAGSICIWLFGMFQSTAFLAYSQKSLWTLITFQDSFMACWYLGSANGNGTRPGVGAALFVLSIPLFAIRLFAPPTSTMLGIMTAVTAVLVVGYSWQDTHLPTVGNPGVGYNVAWRRALLVIIGAGVAFVFMIIPPQSSRRLVRRTHATCIEELGRIYTAIVSAWLSEDELHHRDGSVEHSREPSISDGPFSPASRQVARARMLALRVKLNSSRVAIEQAAFELSLRGDWPKDSYHRLLKIQLALLQAFAQLGQALIRLDHDWRSRLVHETAFLNQPLISLALRQGCPLPEATPGPLLDRLLQHDHRLRILSDASSPSSNDAAPSIEGARVGDFVLTWEVLRDERFGTYASALQALASILLDADELEKEVKLLVGETSFPGYGGLMEKTLNARA</sequence>
<keyword evidence="4" id="KW-0732">Signal</keyword>
<keyword evidence="8" id="KW-1185">Reference proteome</keyword>
<dbReference type="PANTHER" id="PTHR37994">
    <property type="entry name" value="ARAE_2_N DOMAIN-CONTAINING PROTEIN-RELATED"/>
    <property type="match status" value="1"/>
</dbReference>
<evidence type="ECO:0000256" key="4">
    <source>
        <dbReference type="SAM" id="SignalP"/>
    </source>
</evidence>
<name>A0AAV5GV16_9BASI</name>
<evidence type="ECO:0000256" key="1">
    <source>
        <dbReference type="SAM" id="Coils"/>
    </source>
</evidence>
<evidence type="ECO:0000259" key="6">
    <source>
        <dbReference type="Pfam" id="PF10337"/>
    </source>
</evidence>
<dbReference type="InterPro" id="IPR018823">
    <property type="entry name" value="ArAE_2_N"/>
</dbReference>
<feature type="transmembrane region" description="Helical" evidence="3">
    <location>
        <begin position="625"/>
        <end position="644"/>
    </location>
</feature>
<feature type="transmembrane region" description="Helical" evidence="3">
    <location>
        <begin position="747"/>
        <end position="765"/>
    </location>
</feature>
<evidence type="ECO:0000313" key="8">
    <source>
        <dbReference type="Proteomes" id="UP001342314"/>
    </source>
</evidence>
<feature type="transmembrane region" description="Helical" evidence="3">
    <location>
        <begin position="686"/>
        <end position="703"/>
    </location>
</feature>
<evidence type="ECO:0008006" key="9">
    <source>
        <dbReference type="Google" id="ProtNLM"/>
    </source>
</evidence>
<feature type="coiled-coil region" evidence="1">
    <location>
        <begin position="410"/>
        <end position="437"/>
    </location>
</feature>
<dbReference type="AlphaFoldDB" id="A0AAV5GV16"/>
<keyword evidence="1" id="KW-0175">Coiled coil</keyword>
<dbReference type="PANTHER" id="PTHR37994:SF3">
    <property type="entry name" value="ER TRANSPORTER 6TM N-TERMINAL DOMAIN-CONTAINING PROTEIN"/>
    <property type="match status" value="1"/>
</dbReference>
<accession>A0AAV5GV16</accession>
<dbReference type="InterPro" id="IPR018820">
    <property type="entry name" value="BRE4-related_DUF2421"/>
</dbReference>
<feature type="transmembrane region" description="Helical" evidence="3">
    <location>
        <begin position="113"/>
        <end position="132"/>
    </location>
</feature>
<feature type="transmembrane region" description="Helical" evidence="3">
    <location>
        <begin position="138"/>
        <end position="157"/>
    </location>
</feature>
<evidence type="ECO:0000259" key="5">
    <source>
        <dbReference type="Pfam" id="PF10334"/>
    </source>
</evidence>
<reference evidence="7 8" key="1">
    <citation type="submission" date="2021-12" db="EMBL/GenBank/DDBJ databases">
        <title>High titer production of polyol ester of fatty acids by Rhodotorula paludigena BS15 towards product separation-free biomass refinery.</title>
        <authorList>
            <person name="Mano J."/>
            <person name="Ono H."/>
            <person name="Tanaka T."/>
            <person name="Naito K."/>
            <person name="Sushida H."/>
            <person name="Ike M."/>
            <person name="Tokuyasu K."/>
            <person name="Kitaoka M."/>
        </authorList>
    </citation>
    <scope>NUCLEOTIDE SEQUENCE [LARGE SCALE GENOMIC DNA]</scope>
    <source>
        <strain evidence="7 8">BS15</strain>
    </source>
</reference>
<keyword evidence="3" id="KW-0472">Membrane</keyword>
<dbReference type="EMBL" id="BQKY01000013">
    <property type="protein sequence ID" value="GJN93345.1"/>
    <property type="molecule type" value="Genomic_DNA"/>
</dbReference>
<keyword evidence="3" id="KW-0812">Transmembrane</keyword>
<evidence type="ECO:0000313" key="7">
    <source>
        <dbReference type="EMBL" id="GJN93345.1"/>
    </source>
</evidence>
<dbReference type="Proteomes" id="UP001342314">
    <property type="component" value="Unassembled WGS sequence"/>
</dbReference>
<feature type="signal peptide" evidence="4">
    <location>
        <begin position="1"/>
        <end position="17"/>
    </location>
</feature>
<feature type="domain" description="DUF2421" evidence="5">
    <location>
        <begin position="766"/>
        <end position="1007"/>
    </location>
</feature>
<dbReference type="Pfam" id="PF10337">
    <property type="entry name" value="ArAE_2_N"/>
    <property type="match status" value="1"/>
</dbReference>
<dbReference type="Pfam" id="PF10334">
    <property type="entry name" value="BRE4"/>
    <property type="match status" value="1"/>
</dbReference>
<feature type="chain" id="PRO_5043988781" description="ER transporter 6TM N-terminal domain-containing protein" evidence="4">
    <location>
        <begin position="18"/>
        <end position="1024"/>
    </location>
</feature>